<dbReference type="InterPro" id="IPR011251">
    <property type="entry name" value="Luciferase-like_dom"/>
</dbReference>
<dbReference type="Pfam" id="PF00296">
    <property type="entry name" value="Bac_luciferase"/>
    <property type="match status" value="1"/>
</dbReference>
<dbReference type="SUPFAM" id="SSF51679">
    <property type="entry name" value="Bacterial luciferase-like"/>
    <property type="match status" value="1"/>
</dbReference>
<dbReference type="PANTHER" id="PTHR42847:SF4">
    <property type="entry name" value="ALKANESULFONATE MONOOXYGENASE-RELATED"/>
    <property type="match status" value="1"/>
</dbReference>
<dbReference type="InterPro" id="IPR050172">
    <property type="entry name" value="SsuD_RutA_monooxygenase"/>
</dbReference>
<feature type="domain" description="Luciferase-like" evidence="5">
    <location>
        <begin position="25"/>
        <end position="291"/>
    </location>
</feature>
<protein>
    <submittedName>
        <fullName evidence="6">F420-dependent oxidoreductase</fullName>
    </submittedName>
</protein>
<evidence type="ECO:0000256" key="1">
    <source>
        <dbReference type="ARBA" id="ARBA00022630"/>
    </source>
</evidence>
<dbReference type="InterPro" id="IPR019923">
    <property type="entry name" value="Lucif-like_OxRdtase_MSMEG_2516"/>
</dbReference>
<gene>
    <name evidence="6" type="ORF">M2272_002888</name>
</gene>
<comment type="caution">
    <text evidence="6">The sequence shown here is derived from an EMBL/GenBank/DDBJ whole genome shotgun (WGS) entry which is preliminary data.</text>
</comment>
<evidence type="ECO:0000256" key="3">
    <source>
        <dbReference type="ARBA" id="ARBA00023002"/>
    </source>
</evidence>
<dbReference type="EMBL" id="JARXVE010000004">
    <property type="protein sequence ID" value="MDH6196245.1"/>
    <property type="molecule type" value="Genomic_DNA"/>
</dbReference>
<evidence type="ECO:0000259" key="5">
    <source>
        <dbReference type="Pfam" id="PF00296"/>
    </source>
</evidence>
<keyword evidence="1" id="KW-0285">Flavoprotein</keyword>
<accession>A0ABT6KZX5</accession>
<keyword evidence="2" id="KW-0288">FMN</keyword>
<keyword evidence="7" id="KW-1185">Reference proteome</keyword>
<keyword evidence="3" id="KW-0560">Oxidoreductase</keyword>
<proteinExistence type="predicted"/>
<evidence type="ECO:0000313" key="7">
    <source>
        <dbReference type="Proteomes" id="UP001160130"/>
    </source>
</evidence>
<organism evidence="6 7">
    <name type="scientific">Mycolicibacterium frederiksbergense</name>
    <dbReference type="NCBI Taxonomy" id="117567"/>
    <lineage>
        <taxon>Bacteria</taxon>
        <taxon>Bacillati</taxon>
        <taxon>Actinomycetota</taxon>
        <taxon>Actinomycetes</taxon>
        <taxon>Mycobacteriales</taxon>
        <taxon>Mycobacteriaceae</taxon>
        <taxon>Mycolicibacterium</taxon>
    </lineage>
</organism>
<reference evidence="6 7" key="1">
    <citation type="submission" date="2023-04" db="EMBL/GenBank/DDBJ databases">
        <title>Forest soil microbial communities from Buena Vista Peninsula, Colon Province, Panama.</title>
        <authorList>
            <person name="Bouskill N."/>
        </authorList>
    </citation>
    <scope>NUCLEOTIDE SEQUENCE [LARGE SCALE GENOMIC DNA]</scope>
    <source>
        <strain evidence="6 7">AC80</strain>
    </source>
</reference>
<sequence>MREPLRFIASMPRLHQDGSAWVSELRRVEAMGFDTVAVSQHVTNGWQLAPLAAMAFAAASTSRLRVLSLVVQNGLHHPALLAKDIATIDVLSHGRVELGIGPSWKADDYTALGLTLESGRVRLARLDEAVEIIRRYFTTDVVDFAGDHYRVDHMEALPRCVQRPNPPILIGAGSPRMLDLAGRTADIVGIHARMNGDVSDQAAAVTDLTAASIAAKVERIRAAAADAGRPTPRLQFSCYYVHVTDALEASGQRSSWAAHVEAEMDSLKDSPAVLVGTAKECAEKLLEWRERFGITYWHLGPDVDAVRGIVELLRSD</sequence>
<dbReference type="NCBIfam" id="TIGR03621">
    <property type="entry name" value="F420_MSMEG_2516"/>
    <property type="match status" value="1"/>
</dbReference>
<dbReference type="InterPro" id="IPR036661">
    <property type="entry name" value="Luciferase-like_sf"/>
</dbReference>
<evidence type="ECO:0000256" key="4">
    <source>
        <dbReference type="ARBA" id="ARBA00023033"/>
    </source>
</evidence>
<dbReference type="Proteomes" id="UP001160130">
    <property type="component" value="Unassembled WGS sequence"/>
</dbReference>
<evidence type="ECO:0000313" key="6">
    <source>
        <dbReference type="EMBL" id="MDH6196245.1"/>
    </source>
</evidence>
<dbReference type="Gene3D" id="3.20.20.30">
    <property type="entry name" value="Luciferase-like domain"/>
    <property type="match status" value="1"/>
</dbReference>
<keyword evidence="4" id="KW-0503">Monooxygenase</keyword>
<dbReference type="RefSeq" id="WP_280832876.1">
    <property type="nucleotide sequence ID" value="NZ_JARXVE010000004.1"/>
</dbReference>
<dbReference type="PANTHER" id="PTHR42847">
    <property type="entry name" value="ALKANESULFONATE MONOOXYGENASE"/>
    <property type="match status" value="1"/>
</dbReference>
<name>A0ABT6KZX5_9MYCO</name>
<evidence type="ECO:0000256" key="2">
    <source>
        <dbReference type="ARBA" id="ARBA00022643"/>
    </source>
</evidence>